<dbReference type="SUPFAM" id="SSF49464">
    <property type="entry name" value="Carboxypeptidase regulatory domain-like"/>
    <property type="match status" value="1"/>
</dbReference>
<accession>A0A2N3IGR1</accession>
<dbReference type="InterPro" id="IPR008969">
    <property type="entry name" value="CarboxyPept-like_regulatory"/>
</dbReference>
<name>A0A2N3IGR1_9BACT</name>
<proteinExistence type="predicted"/>
<evidence type="ECO:0000313" key="2">
    <source>
        <dbReference type="Proteomes" id="UP000233618"/>
    </source>
</evidence>
<evidence type="ECO:0008006" key="3">
    <source>
        <dbReference type="Google" id="ProtNLM"/>
    </source>
</evidence>
<protein>
    <recommendedName>
        <fullName evidence="3">Secretin/TonB short N-terminal domain-containing protein</fullName>
    </recommendedName>
</protein>
<dbReference type="EMBL" id="MVDE01000001">
    <property type="protein sequence ID" value="PKQ69504.1"/>
    <property type="molecule type" value="Genomic_DNA"/>
</dbReference>
<comment type="caution">
    <text evidence="1">The sequence shown here is derived from an EMBL/GenBank/DDBJ whole genome shotgun (WGS) entry which is preliminary data.</text>
</comment>
<dbReference type="AlphaFoldDB" id="A0A2N3IGR1"/>
<sequence>MNKIALILSITIACILCIMKIQAQNFLEKKINLEVTNQSTETTMFILEKLGGFNFSYDAMLLDPSKMISIKGKHQSLEEILDELFKGRLTYKVIGSHVILQSKNKSDLSNTMWVLSGVITNSNGNPLENAIVYEVNRQASFITNPNGKYLLHLEGNQNSGINFSCKGYKDTIVYVQAGKKQQLNIVLKPWQAQSIFKTEPAFAQNLHSRTKAINWAYTNKELQDIGFVNLMVTNKALYISNNLNVREVRFVQVSFIPSWGTNQLTNGLVTNKLSMNIIAGYSANIEGFEIGSVANIIRQEMNGVQISGVANVVGEDVHGVQASGVVNTNLGNMDGVQIAGAINRVKGDIKGLQIGGAINSAAAKSLDSIPYRGWNGQISGGINLHGGERINLQVGGVYNQANSVDGLQISGAINLVRGTTNGVQISGIYNQTDKLRGIQIGLINFADTIENGFPIGLVNIIKNGYHKWELSTDESFYFNAAYKTGGKNLYSFLRIGAGKYLNIAYGIGCTSNPKRKFSINLDVSGSSLFNTDSDYDAFAGDLYRAQLGLNFKLNKNITISTGPSFNFCSPYKEQKELNKTNLSNKNNLFFGNYYLDKSVNTKKGQYWFGWQFGLRF</sequence>
<dbReference type="Gene3D" id="2.60.40.1120">
    <property type="entry name" value="Carboxypeptidase-like, regulatory domain"/>
    <property type="match status" value="1"/>
</dbReference>
<gene>
    <name evidence="1" type="ORF">BZG01_00820</name>
</gene>
<evidence type="ECO:0000313" key="1">
    <source>
        <dbReference type="EMBL" id="PKQ69504.1"/>
    </source>
</evidence>
<keyword evidence="2" id="KW-1185">Reference proteome</keyword>
<dbReference type="Pfam" id="PF13715">
    <property type="entry name" value="CarbopepD_reg_2"/>
    <property type="match status" value="1"/>
</dbReference>
<dbReference type="Proteomes" id="UP000233618">
    <property type="component" value="Unassembled WGS sequence"/>
</dbReference>
<dbReference type="RefSeq" id="WP_101307925.1">
    <property type="nucleotide sequence ID" value="NZ_MVDE01000001.1"/>
</dbReference>
<organism evidence="1 2">
    <name type="scientific">Labilibaculum manganireducens</name>
    <dbReference type="NCBI Taxonomy" id="1940525"/>
    <lineage>
        <taxon>Bacteria</taxon>
        <taxon>Pseudomonadati</taxon>
        <taxon>Bacteroidota</taxon>
        <taxon>Bacteroidia</taxon>
        <taxon>Marinilabiliales</taxon>
        <taxon>Marinifilaceae</taxon>
        <taxon>Labilibaculum</taxon>
    </lineage>
</organism>
<reference evidence="1 2" key="1">
    <citation type="journal article" date="2017" name="Front. Microbiol.">
        <title>Labilibaculum manganireducens gen. nov., sp. nov. and Labilibaculum filiforme sp. nov., Novel Bacteroidetes Isolated from Subsurface Sediments of the Baltic Sea.</title>
        <authorList>
            <person name="Vandieken V."/>
            <person name="Marshall I.P."/>
            <person name="Niemann H."/>
            <person name="Engelen B."/>
            <person name="Cypionka H."/>
        </authorList>
    </citation>
    <scope>NUCLEOTIDE SEQUENCE [LARGE SCALE GENOMIC DNA]</scope>
    <source>
        <strain evidence="1 2">59.10-2M</strain>
    </source>
</reference>